<dbReference type="InterPro" id="IPR001296">
    <property type="entry name" value="Glyco_trans_1"/>
</dbReference>
<evidence type="ECO:0000256" key="1">
    <source>
        <dbReference type="ARBA" id="ARBA00022679"/>
    </source>
</evidence>
<dbReference type="GO" id="GO:0016757">
    <property type="term" value="F:glycosyltransferase activity"/>
    <property type="evidence" value="ECO:0007669"/>
    <property type="project" value="UniProtKB-KW"/>
</dbReference>
<dbReference type="RefSeq" id="WP_317787151.1">
    <property type="nucleotide sequence ID" value="NZ_AP028461.1"/>
</dbReference>
<dbReference type="EMBL" id="JBHTMK010000073">
    <property type="protein sequence ID" value="MFD1373803.1"/>
    <property type="molecule type" value="Genomic_DNA"/>
</dbReference>
<evidence type="ECO:0000313" key="5">
    <source>
        <dbReference type="Proteomes" id="UP001597183"/>
    </source>
</evidence>
<keyword evidence="4" id="KW-0328">Glycosyltransferase</keyword>
<dbReference type="Proteomes" id="UP001597183">
    <property type="component" value="Unassembled WGS sequence"/>
</dbReference>
<dbReference type="Gene3D" id="3.40.50.2000">
    <property type="entry name" value="Glycogen Phosphorylase B"/>
    <property type="match status" value="1"/>
</dbReference>
<name>A0ABW4AUD2_9ACTN</name>
<comment type="caution">
    <text evidence="4">The sequence shown here is derived from an EMBL/GenBank/DDBJ whole genome shotgun (WGS) entry which is preliminary data.</text>
</comment>
<evidence type="ECO:0000256" key="2">
    <source>
        <dbReference type="SAM" id="MobiDB-lite"/>
    </source>
</evidence>
<feature type="domain" description="Glycosyl transferase family 1" evidence="3">
    <location>
        <begin position="213"/>
        <end position="292"/>
    </location>
</feature>
<gene>
    <name evidence="4" type="ORF">ACFQ5G_51470</name>
</gene>
<evidence type="ECO:0000259" key="3">
    <source>
        <dbReference type="Pfam" id="PF00534"/>
    </source>
</evidence>
<keyword evidence="5" id="KW-1185">Reference proteome</keyword>
<dbReference type="Pfam" id="PF00534">
    <property type="entry name" value="Glycos_transf_1"/>
    <property type="match status" value="1"/>
</dbReference>
<protein>
    <submittedName>
        <fullName evidence="4">Glycosyltransferase</fullName>
        <ecNumber evidence="4">2.4.-.-</ecNumber>
    </submittedName>
</protein>
<dbReference type="EC" id="2.4.-.-" evidence="4"/>
<feature type="region of interest" description="Disordered" evidence="2">
    <location>
        <begin position="16"/>
        <end position="37"/>
    </location>
</feature>
<sequence length="358" mass="39227">MTPTPMAMASQVIRTARERRDLAGRRPPRFGTGEDTGGPARVFYLSPDLDKPSGGVRNIYRHADVLNTLGIEAAVVHSRSGFRCTWFDNRTRVEAAADVRLRPRDVLVVTEWHGPWLHALPAGVRKIVFNQGPYCTFDATPYEGSRAGAPYAGVEGLDGLLTVSEDGERLLRWTFPSLPVHLARPVVDRAVFHPGSGPRGRRIGYLSRGRRAEEREMLLHMLRSRGLPAGWELTPISGSEAQVAAAMRECAIFLSFGFREGFGLPPAEAMASGCYVVGYASLGGAEFFDPAYCTPVPECDLFAYGQAIEDAIRRYQETPDEMDAVRLKASDAILGRYSVEGLTGDLSTFYSALLTQAV</sequence>
<keyword evidence="1 4" id="KW-0808">Transferase</keyword>
<proteinExistence type="predicted"/>
<dbReference type="SUPFAM" id="SSF53756">
    <property type="entry name" value="UDP-Glycosyltransferase/glycogen phosphorylase"/>
    <property type="match status" value="1"/>
</dbReference>
<reference evidence="5" key="1">
    <citation type="journal article" date="2019" name="Int. J. Syst. Evol. Microbiol.">
        <title>The Global Catalogue of Microorganisms (GCM) 10K type strain sequencing project: providing services to taxonomists for standard genome sequencing and annotation.</title>
        <authorList>
            <consortium name="The Broad Institute Genomics Platform"/>
            <consortium name="The Broad Institute Genome Sequencing Center for Infectious Disease"/>
            <person name="Wu L."/>
            <person name="Ma J."/>
        </authorList>
    </citation>
    <scope>NUCLEOTIDE SEQUENCE [LARGE SCALE GENOMIC DNA]</scope>
    <source>
        <strain evidence="5">CCM 7526</strain>
    </source>
</reference>
<evidence type="ECO:0000313" key="4">
    <source>
        <dbReference type="EMBL" id="MFD1373803.1"/>
    </source>
</evidence>
<accession>A0ABW4AUD2</accession>
<organism evidence="4 5">
    <name type="scientific">Actinoplanes sichuanensis</name>
    <dbReference type="NCBI Taxonomy" id="512349"/>
    <lineage>
        <taxon>Bacteria</taxon>
        <taxon>Bacillati</taxon>
        <taxon>Actinomycetota</taxon>
        <taxon>Actinomycetes</taxon>
        <taxon>Micromonosporales</taxon>
        <taxon>Micromonosporaceae</taxon>
        <taxon>Actinoplanes</taxon>
    </lineage>
</organism>